<dbReference type="GO" id="GO:0009229">
    <property type="term" value="P:thiamine diphosphate biosynthetic process"/>
    <property type="evidence" value="ECO:0007669"/>
    <property type="project" value="InterPro"/>
</dbReference>
<evidence type="ECO:0000313" key="7">
    <source>
        <dbReference type="EMBL" id="SUN35639.1"/>
    </source>
</evidence>
<dbReference type="GO" id="GO:0030975">
    <property type="term" value="F:thiamine binding"/>
    <property type="evidence" value="ECO:0007669"/>
    <property type="project" value="InterPro"/>
</dbReference>
<keyword evidence="8" id="KW-1185">Reference proteome</keyword>
<dbReference type="PANTHER" id="PTHR41299">
    <property type="entry name" value="THIAMINE PYROPHOSPHOKINASE"/>
    <property type="match status" value="1"/>
</dbReference>
<dbReference type="InterPro" id="IPR006282">
    <property type="entry name" value="Thi_PPkinase"/>
</dbReference>
<keyword evidence="2" id="KW-0547">Nucleotide-binding</keyword>
<gene>
    <name evidence="7" type="primary">thiN</name>
    <name evidence="7" type="ORF">NCTC11391_00675</name>
</gene>
<proteinExistence type="predicted"/>
<dbReference type="GO" id="GO:0004788">
    <property type="term" value="F:thiamine diphosphokinase activity"/>
    <property type="evidence" value="ECO:0007669"/>
    <property type="project" value="UniProtKB-UniRule"/>
</dbReference>
<keyword evidence="4" id="KW-0067">ATP-binding</keyword>
<evidence type="ECO:0000256" key="4">
    <source>
        <dbReference type="ARBA" id="ARBA00022840"/>
    </source>
</evidence>
<accession>A0A380JCW3</accession>
<evidence type="ECO:0000256" key="2">
    <source>
        <dbReference type="ARBA" id="ARBA00022741"/>
    </source>
</evidence>
<reference evidence="7 8" key="1">
    <citation type="submission" date="2018-06" db="EMBL/GenBank/DDBJ databases">
        <authorList>
            <consortium name="Pathogen Informatics"/>
            <person name="Doyle S."/>
        </authorList>
    </citation>
    <scope>NUCLEOTIDE SEQUENCE [LARGE SCALE GENOMIC DNA]</scope>
    <source>
        <strain evidence="8">NCTC 11391</strain>
    </source>
</reference>
<dbReference type="AlphaFoldDB" id="A0A380JCW3"/>
<evidence type="ECO:0000256" key="1">
    <source>
        <dbReference type="ARBA" id="ARBA00022679"/>
    </source>
</evidence>
<dbReference type="GO" id="GO:0006772">
    <property type="term" value="P:thiamine metabolic process"/>
    <property type="evidence" value="ECO:0007669"/>
    <property type="project" value="UniProtKB-UniRule"/>
</dbReference>
<evidence type="ECO:0000259" key="6">
    <source>
        <dbReference type="SMART" id="SM00983"/>
    </source>
</evidence>
<dbReference type="RefSeq" id="WP_002999344.1">
    <property type="nucleotide sequence ID" value="NZ_UHFA01000002.1"/>
</dbReference>
<protein>
    <recommendedName>
        <fullName evidence="5">Thiamine diphosphokinase</fullName>
        <ecNumber evidence="5">2.7.6.2</ecNumber>
    </recommendedName>
</protein>
<dbReference type="InterPro" id="IPR007371">
    <property type="entry name" value="TPK_catalytic"/>
</dbReference>
<dbReference type="Gene3D" id="3.40.50.10240">
    <property type="entry name" value="Thiamin pyrophosphokinase, catalytic domain"/>
    <property type="match status" value="1"/>
</dbReference>
<dbReference type="EC" id="2.7.6.2" evidence="5"/>
<keyword evidence="3 7" id="KW-0418">Kinase</keyword>
<dbReference type="InterPro" id="IPR007373">
    <property type="entry name" value="Thiamin_PyroPKinase_B1-bd"/>
</dbReference>
<dbReference type="OrthoDB" id="9804377at2"/>
<dbReference type="InterPro" id="IPR036759">
    <property type="entry name" value="TPK_catalytic_sf"/>
</dbReference>
<dbReference type="EMBL" id="UHFA01000002">
    <property type="protein sequence ID" value="SUN35639.1"/>
    <property type="molecule type" value="Genomic_DNA"/>
</dbReference>
<dbReference type="InterPro" id="IPR053149">
    <property type="entry name" value="TPK"/>
</dbReference>
<dbReference type="NCBIfam" id="TIGR01378">
    <property type="entry name" value="thi_PPkinase"/>
    <property type="match status" value="1"/>
</dbReference>
<dbReference type="SUPFAM" id="SSF63999">
    <property type="entry name" value="Thiamin pyrophosphokinase, catalytic domain"/>
    <property type="match status" value="1"/>
</dbReference>
<dbReference type="GO" id="GO:0016301">
    <property type="term" value="F:kinase activity"/>
    <property type="evidence" value="ECO:0007669"/>
    <property type="project" value="UniProtKB-KW"/>
</dbReference>
<dbReference type="Pfam" id="PF04265">
    <property type="entry name" value="TPK_B1_binding"/>
    <property type="match status" value="1"/>
</dbReference>
<evidence type="ECO:0000313" key="8">
    <source>
        <dbReference type="Proteomes" id="UP000254082"/>
    </source>
</evidence>
<name>A0A380JCW3_STRDO</name>
<dbReference type="CDD" id="cd07995">
    <property type="entry name" value="TPK"/>
    <property type="match status" value="1"/>
</dbReference>
<dbReference type="Proteomes" id="UP000254082">
    <property type="component" value="Unassembled WGS sequence"/>
</dbReference>
<organism evidence="7 8">
    <name type="scientific">Streptococcus downei MFe28</name>
    <dbReference type="NCBI Taxonomy" id="764290"/>
    <lineage>
        <taxon>Bacteria</taxon>
        <taxon>Bacillati</taxon>
        <taxon>Bacillota</taxon>
        <taxon>Bacilli</taxon>
        <taxon>Lactobacillales</taxon>
        <taxon>Streptococcaceae</taxon>
        <taxon>Streptococcus</taxon>
    </lineage>
</organism>
<dbReference type="Pfam" id="PF04263">
    <property type="entry name" value="TPK_catalytic"/>
    <property type="match status" value="1"/>
</dbReference>
<dbReference type="PANTHER" id="PTHR41299:SF1">
    <property type="entry name" value="THIAMINE PYROPHOSPHOKINASE"/>
    <property type="match status" value="1"/>
</dbReference>
<feature type="domain" description="Thiamin pyrophosphokinase thiamin-binding" evidence="6">
    <location>
        <begin position="140"/>
        <end position="203"/>
    </location>
</feature>
<dbReference type="SMART" id="SM00983">
    <property type="entry name" value="TPK_B1_binding"/>
    <property type="match status" value="1"/>
</dbReference>
<sequence>MPKKIALLAGGCRVEIPQDFDAYVGIDRACLWLLEQGLPLDLAIGDFDSVTDRELQQIGQQASQLIQASSQKNDTDTELALKTVLDLYPQAQLTIFGAFGGRLDHALSNVFLPGDPEIAPFMKQISLVDEQNVIDYLPAGRHQISAIPGMTYVSFMTEGATNLTIKGAKYELTSGNYFQKKIYSSNEFSNQAIEVSLNQGYLVVIQSKDKT</sequence>
<keyword evidence="1 7" id="KW-0808">Transferase</keyword>
<dbReference type="GO" id="GO:0005524">
    <property type="term" value="F:ATP binding"/>
    <property type="evidence" value="ECO:0007669"/>
    <property type="project" value="UniProtKB-KW"/>
</dbReference>
<evidence type="ECO:0000256" key="5">
    <source>
        <dbReference type="NCBIfam" id="TIGR01378"/>
    </source>
</evidence>
<evidence type="ECO:0000256" key="3">
    <source>
        <dbReference type="ARBA" id="ARBA00022777"/>
    </source>
</evidence>